<name>A0A8K0L580_9PEZI</name>
<evidence type="ECO:0000313" key="3">
    <source>
        <dbReference type="EMBL" id="KAG8627685.1"/>
    </source>
</evidence>
<dbReference type="InterPro" id="IPR012341">
    <property type="entry name" value="6hp_glycosidase-like_sf"/>
</dbReference>
<gene>
    <name evidence="3" type="ORF">KVT40_003558</name>
</gene>
<dbReference type="Proteomes" id="UP000809789">
    <property type="component" value="Unassembled WGS sequence"/>
</dbReference>
<dbReference type="AlphaFoldDB" id="A0A8K0L580"/>
<evidence type="ECO:0000256" key="1">
    <source>
        <dbReference type="ARBA" id="ARBA00022801"/>
    </source>
</evidence>
<evidence type="ECO:0000256" key="2">
    <source>
        <dbReference type="SAM" id="SignalP"/>
    </source>
</evidence>
<dbReference type="InterPro" id="IPR010905">
    <property type="entry name" value="Glyco_hydro_88"/>
</dbReference>
<dbReference type="GO" id="GO:0005975">
    <property type="term" value="P:carbohydrate metabolic process"/>
    <property type="evidence" value="ECO:0007669"/>
    <property type="project" value="InterPro"/>
</dbReference>
<dbReference type="Pfam" id="PF07470">
    <property type="entry name" value="Glyco_hydro_88"/>
    <property type="match status" value="1"/>
</dbReference>
<dbReference type="InterPro" id="IPR008928">
    <property type="entry name" value="6-hairpin_glycosidase_sf"/>
</dbReference>
<dbReference type="Gene3D" id="1.50.10.10">
    <property type="match status" value="1"/>
</dbReference>
<dbReference type="EMBL" id="JAESVG020000004">
    <property type="protein sequence ID" value="KAG8627685.1"/>
    <property type="molecule type" value="Genomic_DNA"/>
</dbReference>
<accession>A0A8K0L580</accession>
<feature type="signal peptide" evidence="2">
    <location>
        <begin position="1"/>
        <end position="17"/>
    </location>
</feature>
<evidence type="ECO:0000313" key="4">
    <source>
        <dbReference type="Proteomes" id="UP000809789"/>
    </source>
</evidence>
<dbReference type="GO" id="GO:0016787">
    <property type="term" value="F:hydrolase activity"/>
    <property type="evidence" value="ECO:0007669"/>
    <property type="project" value="UniProtKB-KW"/>
</dbReference>
<protein>
    <submittedName>
        <fullName evidence="3">Uncharacterized protein</fullName>
    </submittedName>
</protein>
<comment type="caution">
    <text evidence="3">The sequence shown here is derived from an EMBL/GenBank/DDBJ whole genome shotgun (WGS) entry which is preliminary data.</text>
</comment>
<feature type="chain" id="PRO_5035453636" evidence="2">
    <location>
        <begin position="18"/>
        <end position="389"/>
    </location>
</feature>
<dbReference type="OrthoDB" id="540611at2759"/>
<keyword evidence="1" id="KW-0378">Hydrolase</keyword>
<dbReference type="SUPFAM" id="SSF48208">
    <property type="entry name" value="Six-hairpin glycosidases"/>
    <property type="match status" value="1"/>
</dbReference>
<keyword evidence="2" id="KW-0732">Signal</keyword>
<keyword evidence="4" id="KW-1185">Reference proteome</keyword>
<dbReference type="PANTHER" id="PTHR33886">
    <property type="entry name" value="UNSATURATED RHAMNOGALACTURONAN HYDROLASE (EUROFUNG)"/>
    <property type="match status" value="1"/>
</dbReference>
<organism evidence="3 4">
    <name type="scientific">Elsinoe batatas</name>
    <dbReference type="NCBI Taxonomy" id="2601811"/>
    <lineage>
        <taxon>Eukaryota</taxon>
        <taxon>Fungi</taxon>
        <taxon>Dikarya</taxon>
        <taxon>Ascomycota</taxon>
        <taxon>Pezizomycotina</taxon>
        <taxon>Dothideomycetes</taxon>
        <taxon>Dothideomycetidae</taxon>
        <taxon>Myriangiales</taxon>
        <taxon>Elsinoaceae</taxon>
        <taxon>Elsinoe</taxon>
    </lineage>
</organism>
<proteinExistence type="predicted"/>
<dbReference type="PANTHER" id="PTHR33886:SF9">
    <property type="entry name" value="UNSATURATED RHAMNOGALACTURONAN HYDROLASE (EUROFUNG)"/>
    <property type="match status" value="1"/>
</dbReference>
<sequence>MRVIPLVTLATTALSAAIERQATPLPQYSTIFTDAFLQRGIPANNRYENAVFHRAVELVAAATGNTTYTTWLKTQLDRSVTPNGTLLGYPAYPFSLDDVRIGTILLNLAARYPTDTRYRIAADTLRSQLNLPGFRTPLGGFFHRFPTYPNQMWLDGIFMADVFYAQYTAAYQPGNVTAWDDILLQYELIDGRTRNTSTNLLVHGYDEGKTAVWADPAVTGAAPNVWDRALGWYLMALVDVLDFFPKTHKGYEVLLGVFKSAAQGVLRAQDQATGGWWLVMNEPYPGRAKNYIESSGSAMFVYALLKGVRLGYIGEEYVAPMKRGYEYLGNTFVKRNETDGLVDLTGTVVVGSLNSNASFEYYTGVATQINDLKGVGPFIYASLEYEALA</sequence>
<dbReference type="InterPro" id="IPR052043">
    <property type="entry name" value="PolySaccharide_Degr_Enz"/>
</dbReference>
<reference evidence="3" key="1">
    <citation type="submission" date="2021-07" db="EMBL/GenBank/DDBJ databases">
        <title>Elsinoe batatas strain:CRI-CJ2 Genome sequencing and assembly.</title>
        <authorList>
            <person name="Huang L."/>
        </authorList>
    </citation>
    <scope>NUCLEOTIDE SEQUENCE</scope>
    <source>
        <strain evidence="3">CRI-CJ2</strain>
    </source>
</reference>